<keyword evidence="8 15" id="KW-0032">Aminotransferase</keyword>
<dbReference type="Gene3D" id="3.30.470.10">
    <property type="match status" value="1"/>
</dbReference>
<evidence type="ECO:0000256" key="12">
    <source>
        <dbReference type="ARBA" id="ARBA00048798"/>
    </source>
</evidence>
<accession>A0A916JMT8</accession>
<dbReference type="InterPro" id="IPR036038">
    <property type="entry name" value="Aminotransferase-like"/>
</dbReference>
<dbReference type="NCBIfam" id="NF009897">
    <property type="entry name" value="PRK13357.1"/>
    <property type="match status" value="1"/>
</dbReference>
<keyword evidence="16" id="KW-1185">Reference proteome</keyword>
<dbReference type="KEGG" id="ptan:CRYO30217_01105"/>
<reference evidence="15" key="1">
    <citation type="submission" date="2021-04" db="EMBL/GenBank/DDBJ databases">
        <authorList>
            <person name="Rodrigo-Torres L."/>
            <person name="Arahal R. D."/>
            <person name="Lucena T."/>
        </authorList>
    </citation>
    <scope>NUCLEOTIDE SEQUENCE</scope>
    <source>
        <strain evidence="15">AS29M-1</strain>
    </source>
</reference>
<dbReference type="GO" id="GO:0004084">
    <property type="term" value="F:branched-chain-amino-acid transaminase activity"/>
    <property type="evidence" value="ECO:0007669"/>
    <property type="project" value="UniProtKB-EC"/>
</dbReference>
<dbReference type="AlphaFoldDB" id="A0A916JMT8"/>
<dbReference type="NCBIfam" id="TIGR01123">
    <property type="entry name" value="ilvE_II"/>
    <property type="match status" value="1"/>
</dbReference>
<evidence type="ECO:0000256" key="13">
    <source>
        <dbReference type="ARBA" id="ARBA00049229"/>
    </source>
</evidence>
<comment type="catalytic activity">
    <reaction evidence="11">
        <text>L-valine + 2-oxoglutarate = 3-methyl-2-oxobutanoate + L-glutamate</text>
        <dbReference type="Rhea" id="RHEA:24813"/>
        <dbReference type="ChEBI" id="CHEBI:11851"/>
        <dbReference type="ChEBI" id="CHEBI:16810"/>
        <dbReference type="ChEBI" id="CHEBI:29985"/>
        <dbReference type="ChEBI" id="CHEBI:57762"/>
        <dbReference type="EC" id="2.6.1.42"/>
    </reaction>
</comment>
<evidence type="ECO:0000256" key="9">
    <source>
        <dbReference type="ARBA" id="ARBA00022679"/>
    </source>
</evidence>
<dbReference type="Proteomes" id="UP000683507">
    <property type="component" value="Chromosome"/>
</dbReference>
<dbReference type="SUPFAM" id="SSF56752">
    <property type="entry name" value="D-aminoacid aminotransferase-like PLP-dependent enzymes"/>
    <property type="match status" value="1"/>
</dbReference>
<proteinExistence type="inferred from homology"/>
<dbReference type="EMBL" id="OU015584">
    <property type="protein sequence ID" value="CAG5079875.1"/>
    <property type="molecule type" value="Genomic_DNA"/>
</dbReference>
<dbReference type="InterPro" id="IPR033939">
    <property type="entry name" value="BCAT_family"/>
</dbReference>
<dbReference type="PIRSF" id="PIRSF006468">
    <property type="entry name" value="BCAT1"/>
    <property type="match status" value="1"/>
</dbReference>
<comment type="pathway">
    <text evidence="3">Amino-acid biosynthesis; L-isoleucine biosynthesis; L-isoleucine from 2-oxobutanoate: step 4/4.</text>
</comment>
<comment type="pathway">
    <text evidence="5">Amino-acid biosynthesis; L-leucine biosynthesis; L-leucine from 3-methyl-2-oxobutanoate: step 4/4.</text>
</comment>
<gene>
    <name evidence="15" type="primary">ilvK</name>
    <name evidence="15" type="ORF">CRYO30217_01105</name>
</gene>
<evidence type="ECO:0000256" key="2">
    <source>
        <dbReference type="ARBA" id="ARBA00003109"/>
    </source>
</evidence>
<evidence type="ECO:0000256" key="7">
    <source>
        <dbReference type="ARBA" id="ARBA00013053"/>
    </source>
</evidence>
<protein>
    <recommendedName>
        <fullName evidence="7">branched-chain-amino-acid transaminase</fullName>
        <ecNumber evidence="7">2.6.1.42</ecNumber>
    </recommendedName>
</protein>
<evidence type="ECO:0000256" key="4">
    <source>
        <dbReference type="ARBA" id="ARBA00004931"/>
    </source>
</evidence>
<keyword evidence="10" id="KW-0663">Pyridoxal phosphate</keyword>
<dbReference type="InterPro" id="IPR001544">
    <property type="entry name" value="Aminotrans_IV"/>
</dbReference>
<comment type="catalytic activity">
    <reaction evidence="13">
        <text>L-leucine + 2-oxoglutarate = 4-methyl-2-oxopentanoate + L-glutamate</text>
        <dbReference type="Rhea" id="RHEA:18321"/>
        <dbReference type="ChEBI" id="CHEBI:16810"/>
        <dbReference type="ChEBI" id="CHEBI:17865"/>
        <dbReference type="ChEBI" id="CHEBI:29985"/>
        <dbReference type="ChEBI" id="CHEBI:57427"/>
        <dbReference type="EC" id="2.6.1.42"/>
    </reaction>
</comment>
<dbReference type="InterPro" id="IPR043131">
    <property type="entry name" value="BCAT-like_N"/>
</dbReference>
<dbReference type="PANTHER" id="PTHR42825:SF7">
    <property type="entry name" value="BRANCHED-CHAIN-AMINO-ACID AMINOTRANSFERASE"/>
    <property type="match status" value="1"/>
</dbReference>
<keyword evidence="9 15" id="KW-0808">Transferase</keyword>
<evidence type="ECO:0000256" key="11">
    <source>
        <dbReference type="ARBA" id="ARBA00048212"/>
    </source>
</evidence>
<evidence type="ECO:0000313" key="15">
    <source>
        <dbReference type="EMBL" id="CAG5079875.1"/>
    </source>
</evidence>
<evidence type="ECO:0000256" key="6">
    <source>
        <dbReference type="ARBA" id="ARBA00009320"/>
    </source>
</evidence>
<dbReference type="CDD" id="cd01557">
    <property type="entry name" value="BCAT_beta_family"/>
    <property type="match status" value="1"/>
</dbReference>
<evidence type="ECO:0000256" key="5">
    <source>
        <dbReference type="ARBA" id="ARBA00005072"/>
    </source>
</evidence>
<evidence type="ECO:0000256" key="8">
    <source>
        <dbReference type="ARBA" id="ARBA00022576"/>
    </source>
</evidence>
<evidence type="ECO:0000313" key="16">
    <source>
        <dbReference type="Proteomes" id="UP000683507"/>
    </source>
</evidence>
<organism evidence="15 16">
    <name type="scientific">Parvicella tangerina</name>
    <dbReference type="NCBI Taxonomy" id="2829795"/>
    <lineage>
        <taxon>Bacteria</taxon>
        <taxon>Pseudomonadati</taxon>
        <taxon>Bacteroidota</taxon>
        <taxon>Flavobacteriia</taxon>
        <taxon>Flavobacteriales</taxon>
        <taxon>Parvicellaceae</taxon>
        <taxon>Parvicella</taxon>
    </lineage>
</organism>
<comment type="catalytic activity">
    <reaction evidence="12">
        <text>L-isoleucine + 2-oxoglutarate = (S)-3-methyl-2-oxopentanoate + L-glutamate</text>
        <dbReference type="Rhea" id="RHEA:24801"/>
        <dbReference type="ChEBI" id="CHEBI:16810"/>
        <dbReference type="ChEBI" id="CHEBI:29985"/>
        <dbReference type="ChEBI" id="CHEBI:35146"/>
        <dbReference type="ChEBI" id="CHEBI:58045"/>
        <dbReference type="EC" id="2.6.1.42"/>
    </reaction>
</comment>
<evidence type="ECO:0000256" key="14">
    <source>
        <dbReference type="PIRSR" id="PIRSR006468-1"/>
    </source>
</evidence>
<dbReference type="RefSeq" id="WP_258541323.1">
    <property type="nucleotide sequence ID" value="NZ_OU015584.1"/>
</dbReference>
<evidence type="ECO:0000256" key="1">
    <source>
        <dbReference type="ARBA" id="ARBA00001933"/>
    </source>
</evidence>
<sequence>MSTELLNISIEKTKSSKINELDWDNLPFGRVFSDHMFVMDYKDGQWENPTITPFADLTMSPATSILHYGQTFFEGMKATKSENGDILLFRPEENAKRFNLSAERMCMPEVPVEMFIEALRTLLNVDKDWVPAKEGFSLYIRPFMIAMDPYVGIRPSDTYKFIIFTCPVGAYYSEPVPVKIETKYSRAVEGGTGYAKAGGNYAGSLYPAMKGQKEGFRQLIWTDAKEHKYIEEAGTMNVLFVIDGKIITPASSDTILSGITRRSVVDIARDWGYEVEERKVSVEEVITAIKENRLTEAFGAGTAATIAQISAISFEGTTYELPAVEGREFSNKVLTYLTDYKHGKVEDKFNWILKA</sequence>
<dbReference type="Pfam" id="PF01063">
    <property type="entry name" value="Aminotran_4"/>
    <property type="match status" value="1"/>
</dbReference>
<comment type="cofactor">
    <cofactor evidence="1">
        <name>pyridoxal 5'-phosphate</name>
        <dbReference type="ChEBI" id="CHEBI:597326"/>
    </cofactor>
</comment>
<comment type="function">
    <text evidence="2">Acts on leucine, isoleucine and valine.</text>
</comment>
<dbReference type="EC" id="2.6.1.42" evidence="7"/>
<name>A0A916JMT8_9FLAO</name>
<feature type="modified residue" description="N6-(pyridoxal phosphate)lysine" evidence="14">
    <location>
        <position position="196"/>
    </location>
</feature>
<dbReference type="Gene3D" id="3.20.10.10">
    <property type="entry name" value="D-amino Acid Aminotransferase, subunit A, domain 2"/>
    <property type="match status" value="1"/>
</dbReference>
<comment type="similarity">
    <text evidence="6">Belongs to the class-IV pyridoxal-phosphate-dependent aminotransferase family.</text>
</comment>
<dbReference type="GO" id="GO:0009081">
    <property type="term" value="P:branched-chain amino acid metabolic process"/>
    <property type="evidence" value="ECO:0007669"/>
    <property type="project" value="InterPro"/>
</dbReference>
<evidence type="ECO:0000256" key="3">
    <source>
        <dbReference type="ARBA" id="ARBA00004824"/>
    </source>
</evidence>
<comment type="pathway">
    <text evidence="4">Amino-acid biosynthesis; L-valine biosynthesis; L-valine from pyruvate: step 4/4.</text>
</comment>
<dbReference type="PANTHER" id="PTHR42825">
    <property type="entry name" value="AMINO ACID AMINOTRANSFERASE"/>
    <property type="match status" value="1"/>
</dbReference>
<dbReference type="InterPro" id="IPR043132">
    <property type="entry name" value="BCAT-like_C"/>
</dbReference>
<dbReference type="InterPro" id="IPR005786">
    <property type="entry name" value="B_amino_transII"/>
</dbReference>
<evidence type="ECO:0000256" key="10">
    <source>
        <dbReference type="ARBA" id="ARBA00022898"/>
    </source>
</evidence>